<gene>
    <name evidence="1" type="ORF">Aconfl_40160</name>
</gene>
<proteinExistence type="predicted"/>
<sequence>MDYSKGLYFFFELFQSTQFAAALHFFSSEQVAGQADHLGSADHPEH</sequence>
<reference evidence="1 2" key="1">
    <citation type="submission" date="2023-08" db="EMBL/GenBank/DDBJ databases">
        <title>Draft genome sequence of Algoriphagus confluentis.</title>
        <authorList>
            <person name="Takatani N."/>
            <person name="Hosokawa M."/>
            <person name="Sawabe T."/>
        </authorList>
    </citation>
    <scope>NUCLEOTIDE SEQUENCE [LARGE SCALE GENOMIC DNA]</scope>
    <source>
        <strain evidence="1 2">NBRC 111222</strain>
    </source>
</reference>
<comment type="caution">
    <text evidence="1">The sequence shown here is derived from an EMBL/GenBank/DDBJ whole genome shotgun (WGS) entry which is preliminary data.</text>
</comment>
<evidence type="ECO:0000313" key="1">
    <source>
        <dbReference type="EMBL" id="GMQ31372.1"/>
    </source>
</evidence>
<dbReference type="EMBL" id="BTPD01000018">
    <property type="protein sequence ID" value="GMQ31372.1"/>
    <property type="molecule type" value="Genomic_DNA"/>
</dbReference>
<protein>
    <submittedName>
        <fullName evidence="1">Uncharacterized protein</fullName>
    </submittedName>
</protein>
<dbReference type="Proteomes" id="UP001338309">
    <property type="component" value="Unassembled WGS sequence"/>
</dbReference>
<keyword evidence="2" id="KW-1185">Reference proteome</keyword>
<accession>A0ABQ6PXC6</accession>
<evidence type="ECO:0000313" key="2">
    <source>
        <dbReference type="Proteomes" id="UP001338309"/>
    </source>
</evidence>
<name>A0ABQ6PXC6_9BACT</name>
<organism evidence="1 2">
    <name type="scientific">Algoriphagus confluentis</name>
    <dbReference type="NCBI Taxonomy" id="1697556"/>
    <lineage>
        <taxon>Bacteria</taxon>
        <taxon>Pseudomonadati</taxon>
        <taxon>Bacteroidota</taxon>
        <taxon>Cytophagia</taxon>
        <taxon>Cytophagales</taxon>
        <taxon>Cyclobacteriaceae</taxon>
        <taxon>Algoriphagus</taxon>
    </lineage>
</organism>